<evidence type="ECO:0000313" key="2">
    <source>
        <dbReference type="EMBL" id="CAI9766688.1"/>
    </source>
</evidence>
<sequence length="124" mass="13594">MGIFALRGLFIFSSLIDPGLLYGELARVVLRLLGIIMKPKEVHLLGGKGLMIVSGNETQNYIKGPNSASRDAWDSVWGNNFQYYQVITYYGTDSASLVVAIAMITTRVSLDTRTSVSSFVLLTV</sequence>
<gene>
    <name evidence="2" type="ORF">FPE_LOCUS14118</name>
</gene>
<dbReference type="AlphaFoldDB" id="A0AAD1ZBM1"/>
<organism evidence="2 3">
    <name type="scientific">Fraxinus pennsylvanica</name>
    <dbReference type="NCBI Taxonomy" id="56036"/>
    <lineage>
        <taxon>Eukaryota</taxon>
        <taxon>Viridiplantae</taxon>
        <taxon>Streptophyta</taxon>
        <taxon>Embryophyta</taxon>
        <taxon>Tracheophyta</taxon>
        <taxon>Spermatophyta</taxon>
        <taxon>Magnoliopsida</taxon>
        <taxon>eudicotyledons</taxon>
        <taxon>Gunneridae</taxon>
        <taxon>Pentapetalae</taxon>
        <taxon>asterids</taxon>
        <taxon>lamiids</taxon>
        <taxon>Lamiales</taxon>
        <taxon>Oleaceae</taxon>
        <taxon>Oleeae</taxon>
        <taxon>Fraxinus</taxon>
    </lineage>
</organism>
<reference evidence="2" key="1">
    <citation type="submission" date="2023-05" db="EMBL/GenBank/DDBJ databases">
        <authorList>
            <person name="Huff M."/>
        </authorList>
    </citation>
    <scope>NUCLEOTIDE SEQUENCE</scope>
</reference>
<protein>
    <submittedName>
        <fullName evidence="2">Uncharacterized protein</fullName>
    </submittedName>
</protein>
<accession>A0AAD1ZBM1</accession>
<keyword evidence="1" id="KW-0732">Signal</keyword>
<evidence type="ECO:0000256" key="1">
    <source>
        <dbReference type="SAM" id="SignalP"/>
    </source>
</evidence>
<evidence type="ECO:0000313" key="3">
    <source>
        <dbReference type="Proteomes" id="UP000834106"/>
    </source>
</evidence>
<feature type="signal peptide" evidence="1">
    <location>
        <begin position="1"/>
        <end position="21"/>
    </location>
</feature>
<name>A0AAD1ZBM1_9LAMI</name>
<dbReference type="Proteomes" id="UP000834106">
    <property type="component" value="Chromosome 8"/>
</dbReference>
<dbReference type="EMBL" id="OU503043">
    <property type="protein sequence ID" value="CAI9766688.1"/>
    <property type="molecule type" value="Genomic_DNA"/>
</dbReference>
<feature type="chain" id="PRO_5041896933" evidence="1">
    <location>
        <begin position="22"/>
        <end position="124"/>
    </location>
</feature>
<keyword evidence="3" id="KW-1185">Reference proteome</keyword>
<proteinExistence type="predicted"/>